<evidence type="ECO:0000256" key="5">
    <source>
        <dbReference type="ARBA" id="ARBA00023123"/>
    </source>
</evidence>
<dbReference type="Pfam" id="PF02736">
    <property type="entry name" value="Myosin_N"/>
    <property type="match status" value="1"/>
</dbReference>
<feature type="region of interest" description="Disordered" evidence="10">
    <location>
        <begin position="196"/>
        <end position="246"/>
    </location>
</feature>
<dbReference type="RefSeq" id="XP_036626211.1">
    <property type="nucleotide sequence ID" value="XM_036771590.1"/>
</dbReference>
<evidence type="ECO:0000313" key="14">
    <source>
        <dbReference type="Proteomes" id="UP000623687"/>
    </source>
</evidence>
<dbReference type="Gene3D" id="2.30.30.360">
    <property type="entry name" value="Myosin S1 fragment, N-terminal"/>
    <property type="match status" value="1"/>
</dbReference>
<dbReference type="PROSITE" id="PS50096">
    <property type="entry name" value="IQ"/>
    <property type="match status" value="1"/>
</dbReference>
<comment type="caution">
    <text evidence="13">The sequence shown here is derived from an EMBL/GenBank/DDBJ whole genome shotgun (WGS) entry which is preliminary data.</text>
</comment>
<dbReference type="SMART" id="SM00242">
    <property type="entry name" value="MYSc"/>
    <property type="match status" value="1"/>
</dbReference>
<dbReference type="GO" id="GO:0007015">
    <property type="term" value="P:actin filament organization"/>
    <property type="evidence" value="ECO:0007669"/>
    <property type="project" value="TreeGrafter"/>
</dbReference>
<feature type="region of interest" description="Actin-binding" evidence="8">
    <location>
        <begin position="707"/>
        <end position="729"/>
    </location>
</feature>
<feature type="coiled-coil region" evidence="9">
    <location>
        <begin position="1177"/>
        <end position="1246"/>
    </location>
</feature>
<dbReference type="InterPro" id="IPR002928">
    <property type="entry name" value="Myosin_tail"/>
</dbReference>
<dbReference type="InterPro" id="IPR036961">
    <property type="entry name" value="Kinesin_motor_dom_sf"/>
</dbReference>
<keyword evidence="6 8" id="KW-0505">Motor protein</keyword>
<dbReference type="EMBL" id="JACETU010000010">
    <property type="protein sequence ID" value="KAF7419357.1"/>
    <property type="molecule type" value="Genomic_DNA"/>
</dbReference>
<feature type="compositionally biased region" description="Polar residues" evidence="10">
    <location>
        <begin position="198"/>
        <end position="214"/>
    </location>
</feature>
<evidence type="ECO:0008006" key="15">
    <source>
        <dbReference type="Google" id="ProtNLM"/>
    </source>
</evidence>
<keyword evidence="4 9" id="KW-0175">Coiled coil</keyword>
<feature type="compositionally biased region" description="Basic and acidic residues" evidence="10">
    <location>
        <begin position="1469"/>
        <end position="1498"/>
    </location>
</feature>
<dbReference type="FunFam" id="1.20.5.4820:FF:000002">
    <property type="entry name" value="Myosin heavy chain 10"/>
    <property type="match status" value="1"/>
</dbReference>
<evidence type="ECO:0000313" key="13">
    <source>
        <dbReference type="EMBL" id="KAF7419357.1"/>
    </source>
</evidence>
<evidence type="ECO:0000256" key="4">
    <source>
        <dbReference type="ARBA" id="ARBA00023054"/>
    </source>
</evidence>
<dbReference type="Gene3D" id="1.10.10.820">
    <property type="match status" value="1"/>
</dbReference>
<evidence type="ECO:0000256" key="3">
    <source>
        <dbReference type="ARBA" id="ARBA00022840"/>
    </source>
</evidence>
<dbReference type="Gene3D" id="4.10.270.10">
    <property type="entry name" value="Myosin, subunit A"/>
    <property type="match status" value="1"/>
</dbReference>
<dbReference type="GO" id="GO:0016459">
    <property type="term" value="C:myosin complex"/>
    <property type="evidence" value="ECO:0007669"/>
    <property type="project" value="UniProtKB-KW"/>
</dbReference>
<feature type="compositionally biased region" description="Polar residues" evidence="10">
    <location>
        <begin position="224"/>
        <end position="246"/>
    </location>
</feature>
<dbReference type="Pfam" id="PF01576">
    <property type="entry name" value="Myosin_tail_1"/>
    <property type="match status" value="1"/>
</dbReference>
<evidence type="ECO:0000256" key="2">
    <source>
        <dbReference type="ARBA" id="ARBA00022741"/>
    </source>
</evidence>
<evidence type="ECO:0000256" key="1">
    <source>
        <dbReference type="ARBA" id="ARBA00008314"/>
    </source>
</evidence>
<feature type="region of interest" description="Disordered" evidence="10">
    <location>
        <begin position="2319"/>
        <end position="2344"/>
    </location>
</feature>
<feature type="coiled-coil region" evidence="9">
    <location>
        <begin position="900"/>
        <end position="1148"/>
    </location>
</feature>
<dbReference type="Gene3D" id="3.30.70.1590">
    <property type="match status" value="1"/>
</dbReference>
<dbReference type="Gene3D" id="1.20.120.720">
    <property type="entry name" value="Myosin VI head, motor domain, U50 subdomain"/>
    <property type="match status" value="1"/>
</dbReference>
<organism evidence="13 14">
    <name type="scientific">Pleurotus ostreatus</name>
    <name type="common">Oyster mushroom</name>
    <name type="synonym">White-rot fungus</name>
    <dbReference type="NCBI Taxonomy" id="5322"/>
    <lineage>
        <taxon>Eukaryota</taxon>
        <taxon>Fungi</taxon>
        <taxon>Dikarya</taxon>
        <taxon>Basidiomycota</taxon>
        <taxon>Agaricomycotina</taxon>
        <taxon>Agaricomycetes</taxon>
        <taxon>Agaricomycetidae</taxon>
        <taxon>Agaricales</taxon>
        <taxon>Pleurotineae</taxon>
        <taxon>Pleurotaceae</taxon>
        <taxon>Pleurotus</taxon>
    </lineage>
</organism>
<feature type="region of interest" description="Disordered" evidence="10">
    <location>
        <begin position="1665"/>
        <end position="1689"/>
    </location>
</feature>
<dbReference type="PANTHER" id="PTHR13140:SF857">
    <property type="entry name" value="MYOSIN-11"/>
    <property type="match status" value="1"/>
</dbReference>
<keyword evidence="3 8" id="KW-0067">ATP-binding</keyword>
<dbReference type="Gene3D" id="3.40.850.10">
    <property type="entry name" value="Kinesin motor domain"/>
    <property type="match status" value="1"/>
</dbReference>
<evidence type="ECO:0000256" key="8">
    <source>
        <dbReference type="PROSITE-ProRule" id="PRU00782"/>
    </source>
</evidence>
<feature type="binding site" evidence="8">
    <location>
        <begin position="170"/>
        <end position="177"/>
    </location>
    <ligand>
        <name>ATP</name>
        <dbReference type="ChEBI" id="CHEBI:30616"/>
    </ligand>
</feature>
<dbReference type="FunFam" id="3.40.850.10:FF:000101">
    <property type="entry name" value="Slow myosin heavy chain 2"/>
    <property type="match status" value="1"/>
</dbReference>
<evidence type="ECO:0000256" key="6">
    <source>
        <dbReference type="ARBA" id="ARBA00023175"/>
    </source>
</evidence>
<name>A0A8H6ZKP4_PLEOS</name>
<reference evidence="13" key="1">
    <citation type="submission" date="2019-07" db="EMBL/GenBank/DDBJ databases">
        <authorList>
            <person name="Palmer J.M."/>
        </authorList>
    </citation>
    <scope>NUCLEOTIDE SEQUENCE</scope>
    <source>
        <strain evidence="13">PC9</strain>
    </source>
</reference>
<dbReference type="GeneID" id="59371785"/>
<dbReference type="CDD" id="cd01377">
    <property type="entry name" value="MYSc_class_II"/>
    <property type="match status" value="1"/>
</dbReference>
<dbReference type="InterPro" id="IPR008989">
    <property type="entry name" value="Myosin_S1_N"/>
</dbReference>
<dbReference type="Pfam" id="PF00063">
    <property type="entry name" value="Myosin_head"/>
    <property type="match status" value="1"/>
</dbReference>
<sequence>MVAPRLSQSAEAARAAAQQAEFNEKKWVWVPDDKEGYAAGWISKTEGDMGDIVLSSGGEIRRVPLYALSKMNPPKFDRVEDIADLTFLNEASVVHNLRLRYGSGAIYTYSGLFLVAINPYQNLPLYSDAIVQQYRGRRRDENPPHIFAVAERAWVNMGDERENQSILITGESGAGKTESTKKVIQYLAAIATDAHLPSTPSHSRSPTVAPSSSFGAIMPASGLPRNSSFKRSGHTASPSTSGSGSYMTAKDRLGLLERQILQANPILEAFGNAQTQRNNNSSRFGKFVRIMFSPDGSIAGAYIDWYLLEKSRVVARSEAERSFHVFYQLMAGGGRQFKESLLLDGGIEDYGYLNQSRREVDGVDDKEEWSHLKSALDVVGFSPAEQFDLFRVVAAIMHIGNITVTSTRSDDALMPNPSQVERVCHLLGIPVAEFTRAILRPSVLAGREWVSQARTQQQALDELASLCKTLYEKTFGLLVDRINRALDRPSSKSTFIGVLDIAGFEIFDVNGYEQLLINYTNEKLQQFFNHHMFVLEQEEYSREGIEWDYVNFGLDLQPTIDLIEANGGSIGILSCLDDQCIMPKATDATFTHKLHQMWGTEVDESKYHPGMDKYEPTRFEQGFIVQHYAGKVEYRTDGWLDKNKDPLNDNITRVLAASSERFVASLFADYDDLPAPGTTQNMFTVGKRRVLKKGAFRTVGQRHKEQLASLMSQLHSTQPHFVRCIVPNTNKKPARVDVPLILDQLRCNGVLEGIRIARLGYPNRLPFVEFRQRYEVLTPGIIPRGYMDGRKACLLMVDALDLDRTIYRVGTSKIFFKAGVLAALEERRDALLYEIFSRLQAVARMYTARRQMKKILNRAVAIRTIQKNARIYGELRDWPWWQLYTKVRPLLAATRNDDELRKKEAELALIRERAERDKQEKEALENLKMSLETEKRRVEDELEAERAVGLEKDAILDRSKHKEAELEEEIAALQSYLETQDRHLDDIRKMQKEKDGTHELLKQAFEQAAEHLVRLENEQQEWVKREEQLVEELREHHEHLQALQADHEELTKVSEDLQSLVVQREEDLARAKERTEALVAELEGKLGVEHKNREAMKSRVDALEQEAHQTKEQLTELTRTATEYSSMLQRKEERIVQLLDQLDTIKAERDSSSKQVIELQSDIDTLMAELDADKLDKERSAAARTKLEEELDDLRALMQAKTSEESKRLEVEKSREEELAELRRQASTLQQELSESRRLAAETQNKLKVELDHISRDHHSLERSHQSLLDRERAGQAELTKAQASVAELEKSKRAAESELQAVRTRQANTDNELSTTLKSKTDLERQLVAIQSRRDELEDSFMEAEREKLTHLRHLEAAKKSLESENKKSAQLEKTIATMKSELATLKDQNVKLDRDLNKALKDVKDREWEIKKFESRQDKITVEHIHVYEKVKRATDRELQNLKQELQQNETYIRSLERMRDQLKTEAEDLERRTQQESLELRSKDKAVKSSEDKAARAQVDLETERKAKELAEMRAKKLESDLKAAQDQLVELSQEVLAAQRSKDNLEMELMRIADETETPNSVARAHREYQSRIAQLEGQLEEAESGRETSDKIREVMERQHAEIRQLILSHNPNDQGFQSRLLEELQHTEDRLSKEMNGRAQNLKANRKLDFTTMANVTPTKASTPKRVRTESLPDPAPRPDPQVGALKQQVQTLEIQMAASDRIRRHLESAIRDMLAELERSDDSKQSLQNYRQRLTNENTRLTELLHEESEARRAAEAAQIDGVQAMWNKFQNTIAEERESYARLEESRKALVVQQRTAQAEIESQRSQLREASSSKKQLQSELSQLQQEVAVAKNEASAAKRQLQKRLQEDEISSTTSSAAQLELRAVIETYQAKEGEYRSKLEAAEIARAKAARAEAHARRSLTDMEKTHAQAVEERNASEARLQATEKKLRELENKFEEENREATDLSLLHQRLVEELQDERKQHQEDLKTRDFTADQVQKKYQAELAQLSEELQSQRESISRLREDNRKIRSDYDQLLFDYNNESSSIGGWKKEKERMETKIEDLNKAYTASESAQAEQQAQIVALHSQVRELRSVLNDAEAERTMLQKARRALQAELESIKLDYVDTNKMSSDRELQKLQLKKQDLERALDEQEDRVKQALDRMKEKEAYAAKCQAELYQLQEENSALEKLNANLDKQVKELNVRVVDLETKSYTNSPRSTISTRRAESKIEELTNQLHQSGKEKSENSRSLRAADKLARDAKLQIVESDRQRQKLEEERKAYENQIEDLRKAMDKMQTEESTLQAMKRRAEREAGDFRQKTLTLEREVERLRSRLDRPTSSLLDSPSGSPRK</sequence>
<keyword evidence="7 8" id="KW-0009">Actin-binding</keyword>
<dbReference type="FunFam" id="1.10.10.820:FF:000001">
    <property type="entry name" value="Myosin heavy chain"/>
    <property type="match status" value="1"/>
</dbReference>
<feature type="domain" description="Myosin N-terminal SH3-like" evidence="12">
    <location>
        <begin position="23"/>
        <end position="73"/>
    </location>
</feature>
<evidence type="ECO:0000259" key="12">
    <source>
        <dbReference type="PROSITE" id="PS51844"/>
    </source>
</evidence>
<feature type="coiled-coil region" evidence="9">
    <location>
        <begin position="1724"/>
        <end position="1861"/>
    </location>
</feature>
<evidence type="ECO:0000256" key="7">
    <source>
        <dbReference type="ARBA" id="ARBA00023203"/>
    </source>
</evidence>
<feature type="coiled-coil region" evidence="9">
    <location>
        <begin position="1911"/>
        <end position="2319"/>
    </location>
</feature>
<dbReference type="PRINTS" id="PR00193">
    <property type="entry name" value="MYOSINHEAVY"/>
</dbReference>
<dbReference type="PANTHER" id="PTHR13140">
    <property type="entry name" value="MYOSIN"/>
    <property type="match status" value="1"/>
</dbReference>
<feature type="compositionally biased region" description="Basic and acidic residues" evidence="10">
    <location>
        <begin position="2319"/>
        <end position="2329"/>
    </location>
</feature>
<evidence type="ECO:0000259" key="11">
    <source>
        <dbReference type="PROSITE" id="PS51456"/>
    </source>
</evidence>
<dbReference type="GO" id="GO:0005524">
    <property type="term" value="F:ATP binding"/>
    <property type="evidence" value="ECO:0007669"/>
    <property type="project" value="UniProtKB-UniRule"/>
</dbReference>
<dbReference type="GO" id="GO:0005737">
    <property type="term" value="C:cytoplasm"/>
    <property type="evidence" value="ECO:0007669"/>
    <property type="project" value="UniProtKB-ARBA"/>
</dbReference>
<keyword evidence="5 8" id="KW-0518">Myosin</keyword>
<dbReference type="InterPro" id="IPR004009">
    <property type="entry name" value="SH3_Myosin"/>
</dbReference>
<dbReference type="InterPro" id="IPR027417">
    <property type="entry name" value="P-loop_NTPase"/>
</dbReference>
<feature type="compositionally biased region" description="Polar residues" evidence="10">
    <location>
        <begin position="2330"/>
        <end position="2344"/>
    </location>
</feature>
<keyword evidence="14" id="KW-1185">Reference proteome</keyword>
<feature type="region of interest" description="Disordered" evidence="10">
    <location>
        <begin position="1469"/>
        <end position="1499"/>
    </location>
</feature>
<dbReference type="PROSITE" id="PS51844">
    <property type="entry name" value="SH3_LIKE"/>
    <property type="match status" value="1"/>
</dbReference>
<dbReference type="GO" id="GO:0016020">
    <property type="term" value="C:membrane"/>
    <property type="evidence" value="ECO:0007669"/>
    <property type="project" value="TreeGrafter"/>
</dbReference>
<dbReference type="Proteomes" id="UP000623687">
    <property type="component" value="Unassembled WGS sequence"/>
</dbReference>
<comment type="similarity">
    <text evidence="1 8">Belongs to the TRAFAC class myosin-kinesin ATPase superfamily. Myosin family.</text>
</comment>
<keyword evidence="2 8" id="KW-0547">Nucleotide-binding</keyword>
<dbReference type="SUPFAM" id="SSF50084">
    <property type="entry name" value="Myosin S1 fragment, N-terminal domain"/>
    <property type="match status" value="1"/>
</dbReference>
<dbReference type="InterPro" id="IPR001609">
    <property type="entry name" value="Myosin_head_motor_dom-like"/>
</dbReference>
<proteinExistence type="inferred from homology"/>
<feature type="domain" description="Myosin motor" evidence="11">
    <location>
        <begin position="77"/>
        <end position="829"/>
    </location>
</feature>
<dbReference type="OrthoDB" id="6108017at2759"/>
<protein>
    <recommendedName>
        <fullName evidence="15">Nonmuscle myosin heavy chain b</fullName>
    </recommendedName>
</protein>
<dbReference type="SUPFAM" id="SSF52540">
    <property type="entry name" value="P-loop containing nucleoside triphosphate hydrolases"/>
    <property type="match status" value="1"/>
</dbReference>
<evidence type="ECO:0000256" key="9">
    <source>
        <dbReference type="SAM" id="Coils"/>
    </source>
</evidence>
<dbReference type="GO" id="GO:0051015">
    <property type="term" value="F:actin filament binding"/>
    <property type="evidence" value="ECO:0007669"/>
    <property type="project" value="InterPro"/>
</dbReference>
<accession>A0A8H6ZKP4</accession>
<dbReference type="PROSITE" id="PS51456">
    <property type="entry name" value="MYOSIN_MOTOR"/>
    <property type="match status" value="1"/>
</dbReference>
<evidence type="ECO:0000256" key="10">
    <source>
        <dbReference type="SAM" id="MobiDB-lite"/>
    </source>
</evidence>
<gene>
    <name evidence="13" type="ORF">PC9H_001944</name>
</gene>
<dbReference type="GO" id="GO:0000146">
    <property type="term" value="F:microfilament motor activity"/>
    <property type="evidence" value="ECO:0007669"/>
    <property type="project" value="TreeGrafter"/>
</dbReference>
<dbReference type="Gene3D" id="1.20.58.530">
    <property type="match status" value="1"/>
</dbReference>
<dbReference type="VEuPathDB" id="FungiDB:PC9H_001944"/>